<evidence type="ECO:0000313" key="2">
    <source>
        <dbReference type="Proteomes" id="UP000805193"/>
    </source>
</evidence>
<organism evidence="1 2">
    <name type="scientific">Ixodes persulcatus</name>
    <name type="common">Taiga tick</name>
    <dbReference type="NCBI Taxonomy" id="34615"/>
    <lineage>
        <taxon>Eukaryota</taxon>
        <taxon>Metazoa</taxon>
        <taxon>Ecdysozoa</taxon>
        <taxon>Arthropoda</taxon>
        <taxon>Chelicerata</taxon>
        <taxon>Arachnida</taxon>
        <taxon>Acari</taxon>
        <taxon>Parasitiformes</taxon>
        <taxon>Ixodida</taxon>
        <taxon>Ixodoidea</taxon>
        <taxon>Ixodidae</taxon>
        <taxon>Ixodinae</taxon>
        <taxon>Ixodes</taxon>
    </lineage>
</organism>
<keyword evidence="2" id="KW-1185">Reference proteome</keyword>
<protein>
    <submittedName>
        <fullName evidence="1">Uncharacterized protein</fullName>
    </submittedName>
</protein>
<comment type="caution">
    <text evidence="1">The sequence shown here is derived from an EMBL/GenBank/DDBJ whole genome shotgun (WGS) entry which is preliminary data.</text>
</comment>
<accession>A0AC60PKD5</accession>
<gene>
    <name evidence="1" type="ORF">HPB47_002716</name>
</gene>
<feature type="non-terminal residue" evidence="1">
    <location>
        <position position="54"/>
    </location>
</feature>
<evidence type="ECO:0000313" key="1">
    <source>
        <dbReference type="EMBL" id="KAG0421377.1"/>
    </source>
</evidence>
<reference evidence="1 2" key="1">
    <citation type="journal article" date="2020" name="Cell">
        <title>Large-Scale Comparative Analyses of Tick Genomes Elucidate Their Genetic Diversity and Vector Capacities.</title>
        <authorList>
            <consortium name="Tick Genome and Microbiome Consortium (TIGMIC)"/>
            <person name="Jia N."/>
            <person name="Wang J."/>
            <person name="Shi W."/>
            <person name="Du L."/>
            <person name="Sun Y."/>
            <person name="Zhan W."/>
            <person name="Jiang J.F."/>
            <person name="Wang Q."/>
            <person name="Zhang B."/>
            <person name="Ji P."/>
            <person name="Bell-Sakyi L."/>
            <person name="Cui X.M."/>
            <person name="Yuan T.T."/>
            <person name="Jiang B.G."/>
            <person name="Yang W.F."/>
            <person name="Lam T.T."/>
            <person name="Chang Q.C."/>
            <person name="Ding S.J."/>
            <person name="Wang X.J."/>
            <person name="Zhu J.G."/>
            <person name="Ruan X.D."/>
            <person name="Zhao L."/>
            <person name="Wei J.T."/>
            <person name="Ye R.Z."/>
            <person name="Que T.C."/>
            <person name="Du C.H."/>
            <person name="Zhou Y.H."/>
            <person name="Cheng J.X."/>
            <person name="Dai P.F."/>
            <person name="Guo W.B."/>
            <person name="Han X.H."/>
            <person name="Huang E.J."/>
            <person name="Li L.F."/>
            <person name="Wei W."/>
            <person name="Gao Y.C."/>
            <person name="Liu J.Z."/>
            <person name="Shao H.Z."/>
            <person name="Wang X."/>
            <person name="Wang C.C."/>
            <person name="Yang T.C."/>
            <person name="Huo Q.B."/>
            <person name="Li W."/>
            <person name="Chen H.Y."/>
            <person name="Chen S.E."/>
            <person name="Zhou L.G."/>
            <person name="Ni X.B."/>
            <person name="Tian J.H."/>
            <person name="Sheng Y."/>
            <person name="Liu T."/>
            <person name="Pan Y.S."/>
            <person name="Xia L.Y."/>
            <person name="Li J."/>
            <person name="Zhao F."/>
            <person name="Cao W.C."/>
        </authorList>
    </citation>
    <scope>NUCLEOTIDE SEQUENCE [LARGE SCALE GENOMIC DNA]</scope>
    <source>
        <strain evidence="1">Iper-2018</strain>
    </source>
</reference>
<proteinExistence type="predicted"/>
<dbReference type="EMBL" id="JABSTQ010010374">
    <property type="protein sequence ID" value="KAG0421377.1"/>
    <property type="molecule type" value="Genomic_DNA"/>
</dbReference>
<name>A0AC60PKD5_IXOPE</name>
<sequence length="54" mass="5958">LNHGTISKLIVDLIQDGQSVSGVSLGERFNDYHVNITPRPHCDSALSFVFEINC</sequence>
<feature type="non-terminal residue" evidence="1">
    <location>
        <position position="1"/>
    </location>
</feature>
<dbReference type="Proteomes" id="UP000805193">
    <property type="component" value="Unassembled WGS sequence"/>
</dbReference>